<protein>
    <submittedName>
        <fullName evidence="1">Uncharacterized protein</fullName>
    </submittedName>
</protein>
<accession>A0A382S5M7</accession>
<evidence type="ECO:0000313" key="1">
    <source>
        <dbReference type="EMBL" id="SVD04892.1"/>
    </source>
</evidence>
<organism evidence="1">
    <name type="scientific">marine metagenome</name>
    <dbReference type="NCBI Taxonomy" id="408172"/>
    <lineage>
        <taxon>unclassified sequences</taxon>
        <taxon>metagenomes</taxon>
        <taxon>ecological metagenomes</taxon>
    </lineage>
</organism>
<dbReference type="AlphaFoldDB" id="A0A382S5M7"/>
<gene>
    <name evidence="1" type="ORF">METZ01_LOCUS357746</name>
</gene>
<sequence>MKWIAIIAVCLAVFLYGLNRSEVALEQREDGLYYKSGAETTFTGDGLVYHPNGQKQQQGKIEAGK</sequence>
<proteinExistence type="predicted"/>
<reference evidence="1" key="1">
    <citation type="submission" date="2018-05" db="EMBL/GenBank/DDBJ databases">
        <authorList>
            <person name="Lanie J.A."/>
            <person name="Ng W.-L."/>
            <person name="Kazmierczak K.M."/>
            <person name="Andrzejewski T.M."/>
            <person name="Davidsen T.M."/>
            <person name="Wayne K.J."/>
            <person name="Tettelin H."/>
            <person name="Glass J.I."/>
            <person name="Rusch D."/>
            <person name="Podicherti R."/>
            <person name="Tsui H.-C.T."/>
            <person name="Winkler M.E."/>
        </authorList>
    </citation>
    <scope>NUCLEOTIDE SEQUENCE</scope>
</reference>
<name>A0A382S5M7_9ZZZZ</name>
<feature type="non-terminal residue" evidence="1">
    <location>
        <position position="65"/>
    </location>
</feature>
<dbReference type="EMBL" id="UINC01126421">
    <property type="protein sequence ID" value="SVD04892.1"/>
    <property type="molecule type" value="Genomic_DNA"/>
</dbReference>